<dbReference type="RefSeq" id="WP_369778874.1">
    <property type="nucleotide sequence ID" value="NZ_CP165727.1"/>
</dbReference>
<evidence type="ECO:0000259" key="3">
    <source>
        <dbReference type="Pfam" id="PF08220"/>
    </source>
</evidence>
<dbReference type="AlphaFoldDB" id="A0AB39Y8C1"/>
<organism evidence="4">
    <name type="scientific">Streptomyces sp. R33</name>
    <dbReference type="NCBI Taxonomy" id="3238629"/>
    <lineage>
        <taxon>Bacteria</taxon>
        <taxon>Bacillati</taxon>
        <taxon>Actinomycetota</taxon>
        <taxon>Actinomycetes</taxon>
        <taxon>Kitasatosporales</taxon>
        <taxon>Streptomycetaceae</taxon>
        <taxon>Streptomyces</taxon>
    </lineage>
</organism>
<evidence type="ECO:0000313" key="4">
    <source>
        <dbReference type="EMBL" id="XDV66349.1"/>
    </source>
</evidence>
<dbReference type="InterPro" id="IPR036390">
    <property type="entry name" value="WH_DNA-bd_sf"/>
</dbReference>
<accession>A0AB39Y8C1</accession>
<feature type="domain" description="HTH deoR-type" evidence="3">
    <location>
        <begin position="5"/>
        <end position="55"/>
    </location>
</feature>
<keyword evidence="1" id="KW-0805">Transcription regulation</keyword>
<proteinExistence type="predicted"/>
<dbReference type="GO" id="GO:0003700">
    <property type="term" value="F:DNA-binding transcription factor activity"/>
    <property type="evidence" value="ECO:0007669"/>
    <property type="project" value="InterPro"/>
</dbReference>
<reference evidence="4" key="1">
    <citation type="submission" date="2024-08" db="EMBL/GenBank/DDBJ databases">
        <authorList>
            <person name="Yu S.T."/>
        </authorList>
    </citation>
    <scope>NUCLEOTIDE SEQUENCE</scope>
    <source>
        <strain evidence="4">R33</strain>
    </source>
</reference>
<gene>
    <name evidence="4" type="ORF">AB5J51_27200</name>
</gene>
<protein>
    <submittedName>
        <fullName evidence="4">DeoR family transcriptional regulator</fullName>
    </submittedName>
</protein>
<evidence type="ECO:0000256" key="2">
    <source>
        <dbReference type="ARBA" id="ARBA00023163"/>
    </source>
</evidence>
<keyword evidence="2" id="KW-0804">Transcription</keyword>
<dbReference type="EMBL" id="CP165727">
    <property type="protein sequence ID" value="XDV66349.1"/>
    <property type="molecule type" value="Genomic_DNA"/>
</dbReference>
<sequence length="74" mass="8425">MSAARLQAIRELFVQQPGPLRTGQVWQYCKANGLAPCRATVRRDLEQLTAQGLLRPEGPENDRVYWLRRFGGGR</sequence>
<dbReference type="Pfam" id="PF08220">
    <property type="entry name" value="HTH_DeoR"/>
    <property type="match status" value="1"/>
</dbReference>
<dbReference type="InterPro" id="IPR001034">
    <property type="entry name" value="DeoR_HTH"/>
</dbReference>
<evidence type="ECO:0000256" key="1">
    <source>
        <dbReference type="ARBA" id="ARBA00023015"/>
    </source>
</evidence>
<dbReference type="SUPFAM" id="SSF46785">
    <property type="entry name" value="Winged helix' DNA-binding domain"/>
    <property type="match status" value="1"/>
</dbReference>
<name>A0AB39Y8C1_9ACTN</name>